<evidence type="ECO:0000313" key="5">
    <source>
        <dbReference type="Proteomes" id="UP000095284"/>
    </source>
</evidence>
<proteinExistence type="predicted"/>
<dbReference type="OrthoDB" id="10521147at2759"/>
<evidence type="ECO:0000256" key="1">
    <source>
        <dbReference type="SAM" id="Coils"/>
    </source>
</evidence>
<reference evidence="4" key="2">
    <citation type="submission" date="2020-08" db="EMBL/GenBank/DDBJ databases">
        <authorList>
            <person name="Kikuchi T."/>
        </authorList>
    </citation>
    <scope>NUCLEOTIDE SEQUENCE</scope>
    <source>
        <strain evidence="3">Ka4C1</strain>
    </source>
</reference>
<evidence type="ECO:0000313" key="7">
    <source>
        <dbReference type="WBParaSite" id="BXY_0972600.1"/>
    </source>
</evidence>
<sequence>MPSKPTDMYNQAHSSAKPNNGLFGQNQQSADSSYAFPKHLYHGNAYHNNPHPSLISNASKTHRSAVSSSYFHHHSDSHIVNAGMGVAPPPQYCNNYNELIAKRDALIEKAERARLEYEDATFQLRNLSSTLSQSSFKSSVYGAAPGGDFLGMEAKQKSDSVYLGFPHHQQTSNGYYTTYSSNRTNYFAQNRPESSGLMSSELFGGIPCTAESFRCDQSDYQ</sequence>
<accession>A0A1I7S9M9</accession>
<evidence type="ECO:0000313" key="4">
    <source>
        <dbReference type="EMBL" id="CAG9131924.1"/>
    </source>
</evidence>
<gene>
    <name evidence="3" type="ORF">BXYJ_LOCUS15582</name>
</gene>
<name>A0A1I7S9M9_BURXY</name>
<dbReference type="EMBL" id="CAJFDI010000006">
    <property type="protein sequence ID" value="CAD5235491.1"/>
    <property type="molecule type" value="Genomic_DNA"/>
</dbReference>
<protein>
    <submittedName>
        <fullName evidence="3">(pine wood nematode) hypothetical protein</fullName>
    </submittedName>
</protein>
<keyword evidence="1" id="KW-0175">Coiled coil</keyword>
<keyword evidence="6" id="KW-1185">Reference proteome</keyword>
<evidence type="ECO:0000256" key="2">
    <source>
        <dbReference type="SAM" id="MobiDB-lite"/>
    </source>
</evidence>
<dbReference type="EMBL" id="CAJFCV020000006">
    <property type="protein sequence ID" value="CAG9131924.1"/>
    <property type="molecule type" value="Genomic_DNA"/>
</dbReference>
<reference evidence="7" key="1">
    <citation type="submission" date="2016-11" db="UniProtKB">
        <authorList>
            <consortium name="WormBaseParasite"/>
        </authorList>
    </citation>
    <scope>IDENTIFICATION</scope>
</reference>
<dbReference type="AlphaFoldDB" id="A0A1I7S9M9"/>
<feature type="region of interest" description="Disordered" evidence="2">
    <location>
        <begin position="1"/>
        <end position="29"/>
    </location>
</feature>
<organism evidence="5 7">
    <name type="scientific">Bursaphelenchus xylophilus</name>
    <name type="common">Pinewood nematode worm</name>
    <name type="synonym">Aphelenchoides xylophilus</name>
    <dbReference type="NCBI Taxonomy" id="6326"/>
    <lineage>
        <taxon>Eukaryota</taxon>
        <taxon>Metazoa</taxon>
        <taxon>Ecdysozoa</taxon>
        <taxon>Nematoda</taxon>
        <taxon>Chromadorea</taxon>
        <taxon>Rhabditida</taxon>
        <taxon>Tylenchina</taxon>
        <taxon>Tylenchomorpha</taxon>
        <taxon>Aphelenchoidea</taxon>
        <taxon>Aphelenchoididae</taxon>
        <taxon>Bursaphelenchus</taxon>
    </lineage>
</organism>
<evidence type="ECO:0000313" key="3">
    <source>
        <dbReference type="EMBL" id="CAD5235491.1"/>
    </source>
</evidence>
<feature type="compositionally biased region" description="Polar residues" evidence="2">
    <location>
        <begin position="8"/>
        <end position="29"/>
    </location>
</feature>
<dbReference type="Proteomes" id="UP000582659">
    <property type="component" value="Unassembled WGS sequence"/>
</dbReference>
<dbReference type="Proteomes" id="UP000659654">
    <property type="component" value="Unassembled WGS sequence"/>
</dbReference>
<dbReference type="WBParaSite" id="BXY_0972600.1">
    <property type="protein sequence ID" value="BXY_0972600.1"/>
    <property type="gene ID" value="BXY_0972600"/>
</dbReference>
<feature type="coiled-coil region" evidence="1">
    <location>
        <begin position="96"/>
        <end position="130"/>
    </location>
</feature>
<evidence type="ECO:0000313" key="6">
    <source>
        <dbReference type="Proteomes" id="UP000659654"/>
    </source>
</evidence>
<dbReference type="Proteomes" id="UP000095284">
    <property type="component" value="Unplaced"/>
</dbReference>